<evidence type="ECO:0000259" key="2">
    <source>
        <dbReference type="PROSITE" id="PS50112"/>
    </source>
</evidence>
<feature type="domain" description="PAS" evidence="2">
    <location>
        <begin position="839"/>
        <end position="909"/>
    </location>
</feature>
<dbReference type="EMBL" id="SOEF01000006">
    <property type="protein sequence ID" value="TDX46407.1"/>
    <property type="molecule type" value="Genomic_DNA"/>
</dbReference>
<dbReference type="SUPFAM" id="SSF55781">
    <property type="entry name" value="GAF domain-like"/>
    <property type="match status" value="1"/>
</dbReference>
<gene>
    <name evidence="6" type="ORF">C7954_10649</name>
</gene>
<dbReference type="CDD" id="cd00130">
    <property type="entry name" value="PAS"/>
    <property type="match status" value="3"/>
</dbReference>
<dbReference type="Proteomes" id="UP000295472">
    <property type="component" value="Unassembled WGS sequence"/>
</dbReference>
<evidence type="ECO:0000259" key="5">
    <source>
        <dbReference type="PROSITE" id="PS51832"/>
    </source>
</evidence>
<evidence type="ECO:0000313" key="7">
    <source>
        <dbReference type="Proteomes" id="UP000295472"/>
    </source>
</evidence>
<dbReference type="Pfam" id="PF13426">
    <property type="entry name" value="PAS_9"/>
    <property type="match status" value="3"/>
</dbReference>
<dbReference type="NCBIfam" id="TIGR00229">
    <property type="entry name" value="sensory_box"/>
    <property type="match status" value="3"/>
</dbReference>
<feature type="domain" description="PAS" evidence="2">
    <location>
        <begin position="168"/>
        <end position="206"/>
    </location>
</feature>
<reference evidence="6 7" key="1">
    <citation type="submission" date="2019-03" db="EMBL/GenBank/DDBJ databases">
        <title>Subsurface microbial communities from deep shales in Ohio and West Virginia, USA.</title>
        <authorList>
            <person name="Wrighton K."/>
        </authorList>
    </citation>
    <scope>NUCLEOTIDE SEQUENCE [LARGE SCALE GENOMIC DNA]</scope>
    <source>
        <strain evidence="6 7">DSMZ 11287</strain>
    </source>
</reference>
<dbReference type="InterPro" id="IPR000700">
    <property type="entry name" value="PAS-assoc_C"/>
</dbReference>
<dbReference type="Pfam" id="PF01590">
    <property type="entry name" value="GAF"/>
    <property type="match status" value="1"/>
</dbReference>
<dbReference type="AlphaFoldDB" id="A0A4R8GWS4"/>
<evidence type="ECO:0000256" key="1">
    <source>
        <dbReference type="SAM" id="Coils"/>
    </source>
</evidence>
<dbReference type="InterPro" id="IPR035965">
    <property type="entry name" value="PAS-like_dom_sf"/>
</dbReference>
<dbReference type="InterPro" id="IPR037522">
    <property type="entry name" value="HD_GYP_dom"/>
</dbReference>
<dbReference type="InterPro" id="IPR006674">
    <property type="entry name" value="HD_domain"/>
</dbReference>
<protein>
    <submittedName>
        <fullName evidence="6">PAS domain S-box-containing protein</fullName>
    </submittedName>
</protein>
<dbReference type="InterPro" id="IPR000014">
    <property type="entry name" value="PAS"/>
</dbReference>
<name>A0A4R8GWS4_9FIRM</name>
<organism evidence="6 7">
    <name type="scientific">Halanaerobium congolense</name>
    <dbReference type="NCBI Taxonomy" id="54121"/>
    <lineage>
        <taxon>Bacteria</taxon>
        <taxon>Bacillati</taxon>
        <taxon>Bacillota</taxon>
        <taxon>Clostridia</taxon>
        <taxon>Halanaerobiales</taxon>
        <taxon>Halanaerobiaceae</taxon>
        <taxon>Halanaerobium</taxon>
    </lineage>
</organism>
<dbReference type="InterPro" id="IPR029016">
    <property type="entry name" value="GAF-like_dom_sf"/>
</dbReference>
<evidence type="ECO:0000313" key="6">
    <source>
        <dbReference type="EMBL" id="TDX46407.1"/>
    </source>
</evidence>
<dbReference type="Pfam" id="PF13487">
    <property type="entry name" value="HD_5"/>
    <property type="match status" value="1"/>
</dbReference>
<dbReference type="CDD" id="cd00077">
    <property type="entry name" value="HDc"/>
    <property type="match status" value="1"/>
</dbReference>
<dbReference type="SMART" id="SM00065">
    <property type="entry name" value="GAF"/>
    <property type="match status" value="1"/>
</dbReference>
<feature type="domain" description="HD" evidence="4">
    <location>
        <begin position="525"/>
        <end position="647"/>
    </location>
</feature>
<feature type="domain" description="PAS" evidence="2">
    <location>
        <begin position="715"/>
        <end position="785"/>
    </location>
</feature>
<dbReference type="GeneID" id="57012121"/>
<dbReference type="PROSITE" id="PS51831">
    <property type="entry name" value="HD"/>
    <property type="match status" value="1"/>
</dbReference>
<accession>A0A4R8GWS4</accession>
<dbReference type="InterPro" id="IPR003607">
    <property type="entry name" value="HD/PDEase_dom"/>
</dbReference>
<dbReference type="SMART" id="SM00091">
    <property type="entry name" value="PAS"/>
    <property type="match status" value="3"/>
</dbReference>
<dbReference type="PROSITE" id="PS50113">
    <property type="entry name" value="PAC"/>
    <property type="match status" value="2"/>
</dbReference>
<comment type="caution">
    <text evidence="6">The sequence shown here is derived from an EMBL/GenBank/DDBJ whole genome shotgun (WGS) entry which is preliminary data.</text>
</comment>
<feature type="coiled-coil region" evidence="1">
    <location>
        <begin position="286"/>
        <end position="334"/>
    </location>
</feature>
<dbReference type="SUPFAM" id="SSF109604">
    <property type="entry name" value="HD-domain/PDEase-like"/>
    <property type="match status" value="1"/>
</dbReference>
<dbReference type="PROSITE" id="PS51832">
    <property type="entry name" value="HD_GYP"/>
    <property type="match status" value="1"/>
</dbReference>
<dbReference type="Gene3D" id="1.10.3210.10">
    <property type="entry name" value="Hypothetical protein af1432"/>
    <property type="match status" value="1"/>
</dbReference>
<sequence>MSKKDYNKKIPVKMQDKWQNIVDILVKTAGSSDALITRFDPPFLDVFKASDNLENIFEEGMRSRLSGHYCEAVIKNEKKVMIVNALENSKWKDSIDAQAGLNAYLGYPLKWPDDKIFGTLCIHDKKTHHFSKNTQEIMLQFKELIESHLEIINKNIEIKRDNEIIKRKSDKYDNLVNKAPIGIFETTSNGKIISINESMAEILGFSSIDETLKHYNDLKKDLYLNQKRREEFIMELNENDEVKNFEYQAIGKNEVHKWISMNAIKSRTKEDGTYVIEGFVFDVTERKDKEEKIREQKEELAAAFEQLTAYNEEVMAMNEELEQSFEEINSLNQRFVKMIELVSNMTDEGLLTEKDFLGELLNNAIKIIPEADYGSVYIYEKGKVNFINTIGYELSSLKDINIPEEAFFNKNDNIEIINFSEVKRRNKKFMDQKNYNKLKKLSYKMKEILYMDLEISGQKKAGLSLDISEKSSKNFTNNSLSVFKAFHNIALSFYTIKEYTNLQNSFTRELITSIIKIMEMYDLYTKGHSENVAKIAAAIAKEMNLPETTIRNTYWAGLVHDIGKLLIPLDIINKKGKLTDKEYELIKKHPVWGSKALSSSETLKPIAKYLLYHHERWDGRGYPEGLKEEEIPVISQILGVADAWDAMLSKRAYRNSLSFEKAVAEIKSNKGSQFSPQVADTFIRIIEDDKIDQLKLDILDDEISDSKIENQILKRNEDYKELFQKTEEGIVIVDEDFHIIKVNDYFIEMFGYDEQKIIGENIKKIVPIDRTRETDNYIYKLSQGENVNSRTIREKANGELIDVSIQAFPVSLEEENMGYYIIYRDITELKETKSKYKNIKDRYKALFENDYTVMLIIDPDNGKIVDANPAAVNFYGWSKEELTSMKISDINVLNKEEVKKEMEEAREKSKNYFNFKHRTVNEEAKDVEVYSQPIPFAEKEYLYLIIHEKKIKIFEGE</sequence>
<proteinExistence type="predicted"/>
<keyword evidence="1" id="KW-0175">Coiled coil</keyword>
<dbReference type="PROSITE" id="PS50112">
    <property type="entry name" value="PAS"/>
    <property type="match status" value="3"/>
</dbReference>
<dbReference type="InterPro" id="IPR003018">
    <property type="entry name" value="GAF"/>
</dbReference>
<dbReference type="SMART" id="SM00471">
    <property type="entry name" value="HDc"/>
    <property type="match status" value="1"/>
</dbReference>
<dbReference type="SUPFAM" id="SSF55785">
    <property type="entry name" value="PYP-like sensor domain (PAS domain)"/>
    <property type="match status" value="3"/>
</dbReference>
<feature type="domain" description="PAC" evidence="3">
    <location>
        <begin position="785"/>
        <end position="838"/>
    </location>
</feature>
<dbReference type="Gene3D" id="3.30.450.40">
    <property type="match status" value="1"/>
</dbReference>
<dbReference type="PANTHER" id="PTHR43155">
    <property type="entry name" value="CYCLIC DI-GMP PHOSPHODIESTERASE PA4108-RELATED"/>
    <property type="match status" value="1"/>
</dbReference>
<evidence type="ECO:0000259" key="3">
    <source>
        <dbReference type="PROSITE" id="PS50113"/>
    </source>
</evidence>
<feature type="domain" description="PAC" evidence="3">
    <location>
        <begin position="243"/>
        <end position="295"/>
    </location>
</feature>
<dbReference type="Gene3D" id="3.30.450.20">
    <property type="entry name" value="PAS domain"/>
    <property type="match status" value="3"/>
</dbReference>
<feature type="domain" description="HD-GYP" evidence="5">
    <location>
        <begin position="503"/>
        <end position="698"/>
    </location>
</feature>
<evidence type="ECO:0000259" key="4">
    <source>
        <dbReference type="PROSITE" id="PS51831"/>
    </source>
</evidence>
<dbReference type="RefSeq" id="WP_134058736.1">
    <property type="nucleotide sequence ID" value="NZ_SOEF01000006.1"/>
</dbReference>